<keyword evidence="2" id="KW-1185">Reference proteome</keyword>
<dbReference type="EMBL" id="MCFL01000098">
    <property type="protein sequence ID" value="ORZ30160.1"/>
    <property type="molecule type" value="Genomic_DNA"/>
</dbReference>
<accession>A0A1Y2H6H3</accession>
<sequence length="162" mass="18528">MSRRHLRRMHPAAPAGGRGIAYVTWWPAACRCNGPIPFAGPAGAVAPYAPPSPYVGASRPRFCRQFPALPMSKDSSSSSNSRWRIVVGRFTAVSTQRRRAGRRRSMRSNNSNRLFHRHRKRRLVDSLLRHRKRARACLWIARRCPCRRKSQDVLAGRLELCR</sequence>
<organism evidence="1 2">
    <name type="scientific">Catenaria anguillulae PL171</name>
    <dbReference type="NCBI Taxonomy" id="765915"/>
    <lineage>
        <taxon>Eukaryota</taxon>
        <taxon>Fungi</taxon>
        <taxon>Fungi incertae sedis</taxon>
        <taxon>Blastocladiomycota</taxon>
        <taxon>Blastocladiomycetes</taxon>
        <taxon>Blastocladiales</taxon>
        <taxon>Catenariaceae</taxon>
        <taxon>Catenaria</taxon>
    </lineage>
</organism>
<reference evidence="1 2" key="1">
    <citation type="submission" date="2016-07" db="EMBL/GenBank/DDBJ databases">
        <title>Pervasive Adenine N6-methylation of Active Genes in Fungi.</title>
        <authorList>
            <consortium name="DOE Joint Genome Institute"/>
            <person name="Mondo S.J."/>
            <person name="Dannebaum R.O."/>
            <person name="Kuo R.C."/>
            <person name="Labutti K."/>
            <person name="Haridas S."/>
            <person name="Kuo A."/>
            <person name="Salamov A."/>
            <person name="Ahrendt S.R."/>
            <person name="Lipzen A."/>
            <person name="Sullivan W."/>
            <person name="Andreopoulos W.B."/>
            <person name="Clum A."/>
            <person name="Lindquist E."/>
            <person name="Daum C."/>
            <person name="Ramamoorthy G.K."/>
            <person name="Gryganskyi A."/>
            <person name="Culley D."/>
            <person name="Magnuson J.K."/>
            <person name="James T.Y."/>
            <person name="O'Malley M.A."/>
            <person name="Stajich J.E."/>
            <person name="Spatafora J.W."/>
            <person name="Visel A."/>
            <person name="Grigoriev I.V."/>
        </authorList>
    </citation>
    <scope>NUCLEOTIDE SEQUENCE [LARGE SCALE GENOMIC DNA]</scope>
    <source>
        <strain evidence="1 2">PL171</strain>
    </source>
</reference>
<gene>
    <name evidence="1" type="ORF">BCR44DRAFT_1329703</name>
</gene>
<protein>
    <submittedName>
        <fullName evidence="1">Uncharacterized protein</fullName>
    </submittedName>
</protein>
<comment type="caution">
    <text evidence="1">The sequence shown here is derived from an EMBL/GenBank/DDBJ whole genome shotgun (WGS) entry which is preliminary data.</text>
</comment>
<name>A0A1Y2H6H3_9FUNG</name>
<dbReference type="AlphaFoldDB" id="A0A1Y2H6H3"/>
<dbReference type="Proteomes" id="UP000193411">
    <property type="component" value="Unassembled WGS sequence"/>
</dbReference>
<proteinExistence type="predicted"/>
<evidence type="ECO:0000313" key="2">
    <source>
        <dbReference type="Proteomes" id="UP000193411"/>
    </source>
</evidence>
<evidence type="ECO:0000313" key="1">
    <source>
        <dbReference type="EMBL" id="ORZ30160.1"/>
    </source>
</evidence>